<accession>A0AC34PUW1</accession>
<dbReference type="Proteomes" id="UP000887576">
    <property type="component" value="Unplaced"/>
</dbReference>
<proteinExistence type="predicted"/>
<evidence type="ECO:0000313" key="2">
    <source>
        <dbReference type="WBParaSite" id="JU765_v2.g10194.t1"/>
    </source>
</evidence>
<dbReference type="WBParaSite" id="JU765_v2.g10194.t1">
    <property type="protein sequence ID" value="JU765_v2.g10194.t1"/>
    <property type="gene ID" value="JU765_v2.g10194"/>
</dbReference>
<organism evidence="1 2">
    <name type="scientific">Panagrolaimus sp. JU765</name>
    <dbReference type="NCBI Taxonomy" id="591449"/>
    <lineage>
        <taxon>Eukaryota</taxon>
        <taxon>Metazoa</taxon>
        <taxon>Ecdysozoa</taxon>
        <taxon>Nematoda</taxon>
        <taxon>Chromadorea</taxon>
        <taxon>Rhabditida</taxon>
        <taxon>Tylenchina</taxon>
        <taxon>Panagrolaimomorpha</taxon>
        <taxon>Panagrolaimoidea</taxon>
        <taxon>Panagrolaimidae</taxon>
        <taxon>Panagrolaimus</taxon>
    </lineage>
</organism>
<reference evidence="2" key="1">
    <citation type="submission" date="2022-11" db="UniProtKB">
        <authorList>
            <consortium name="WormBaseParasite"/>
        </authorList>
    </citation>
    <scope>IDENTIFICATION</scope>
</reference>
<name>A0AC34PUW1_9BILA</name>
<evidence type="ECO:0000313" key="1">
    <source>
        <dbReference type="Proteomes" id="UP000887576"/>
    </source>
</evidence>
<sequence length="82" mass="9445">MSSETALKSSRKACHEARDLFFACADANGEDTKKCRTELKNFEKNCPASWVAHFIRKHKFDKYKEELAKEGYLSPKDVENSQ</sequence>
<protein>
    <submittedName>
        <fullName evidence="2">PRORP domain-containing protein</fullName>
    </submittedName>
</protein>